<organism evidence="2 3">
    <name type="scientific">Sphaeroforma arctica JP610</name>
    <dbReference type="NCBI Taxonomy" id="667725"/>
    <lineage>
        <taxon>Eukaryota</taxon>
        <taxon>Ichthyosporea</taxon>
        <taxon>Ichthyophonida</taxon>
        <taxon>Sphaeroforma</taxon>
    </lineage>
</organism>
<keyword evidence="3" id="KW-1185">Reference proteome</keyword>
<dbReference type="GeneID" id="25911074"/>
<evidence type="ECO:0000256" key="1">
    <source>
        <dbReference type="SAM" id="MobiDB-lite"/>
    </source>
</evidence>
<evidence type="ECO:0000313" key="2">
    <source>
        <dbReference type="EMBL" id="KNC76956.1"/>
    </source>
</evidence>
<accession>A0A0L0FKF6</accession>
<proteinExistence type="predicted"/>
<feature type="region of interest" description="Disordered" evidence="1">
    <location>
        <begin position="1"/>
        <end position="47"/>
    </location>
</feature>
<feature type="region of interest" description="Disordered" evidence="1">
    <location>
        <begin position="560"/>
        <end position="580"/>
    </location>
</feature>
<gene>
    <name evidence="2" type="ORF">SARC_10570</name>
</gene>
<dbReference type="AlphaFoldDB" id="A0A0L0FKF6"/>
<feature type="compositionally biased region" description="Basic residues" evidence="1">
    <location>
        <begin position="16"/>
        <end position="29"/>
    </location>
</feature>
<dbReference type="RefSeq" id="XP_014150858.1">
    <property type="nucleotide sequence ID" value="XM_014295383.1"/>
</dbReference>
<reference evidence="2 3" key="1">
    <citation type="submission" date="2011-02" db="EMBL/GenBank/DDBJ databases">
        <title>The Genome Sequence of Sphaeroforma arctica JP610.</title>
        <authorList>
            <consortium name="The Broad Institute Genome Sequencing Platform"/>
            <person name="Russ C."/>
            <person name="Cuomo C."/>
            <person name="Young S.K."/>
            <person name="Zeng Q."/>
            <person name="Gargeya S."/>
            <person name="Alvarado L."/>
            <person name="Berlin A."/>
            <person name="Chapman S.B."/>
            <person name="Chen Z."/>
            <person name="Freedman E."/>
            <person name="Gellesch M."/>
            <person name="Goldberg J."/>
            <person name="Griggs A."/>
            <person name="Gujja S."/>
            <person name="Heilman E."/>
            <person name="Heiman D."/>
            <person name="Howarth C."/>
            <person name="Mehta T."/>
            <person name="Neiman D."/>
            <person name="Pearson M."/>
            <person name="Roberts A."/>
            <person name="Saif S."/>
            <person name="Shea T."/>
            <person name="Shenoy N."/>
            <person name="Sisk P."/>
            <person name="Stolte C."/>
            <person name="Sykes S."/>
            <person name="White J."/>
            <person name="Yandava C."/>
            <person name="Burger G."/>
            <person name="Gray M.W."/>
            <person name="Holland P.W.H."/>
            <person name="King N."/>
            <person name="Lang F.B.F."/>
            <person name="Roger A.J."/>
            <person name="Ruiz-Trillo I."/>
            <person name="Haas B."/>
            <person name="Nusbaum C."/>
            <person name="Birren B."/>
        </authorList>
    </citation>
    <scope>NUCLEOTIDE SEQUENCE [LARGE SCALE GENOMIC DNA]</scope>
    <source>
        <strain evidence="2 3">JP610</strain>
    </source>
</reference>
<feature type="compositionally biased region" description="Basic and acidic residues" evidence="1">
    <location>
        <begin position="634"/>
        <end position="656"/>
    </location>
</feature>
<feature type="region of interest" description="Disordered" evidence="1">
    <location>
        <begin position="366"/>
        <end position="403"/>
    </location>
</feature>
<feature type="region of interest" description="Disordered" evidence="1">
    <location>
        <begin position="625"/>
        <end position="659"/>
    </location>
</feature>
<evidence type="ECO:0000313" key="3">
    <source>
        <dbReference type="Proteomes" id="UP000054560"/>
    </source>
</evidence>
<feature type="region of interest" description="Disordered" evidence="1">
    <location>
        <begin position="488"/>
        <end position="509"/>
    </location>
</feature>
<name>A0A0L0FKF6_9EUKA</name>
<feature type="region of interest" description="Disordered" evidence="1">
    <location>
        <begin position="741"/>
        <end position="772"/>
    </location>
</feature>
<feature type="compositionally biased region" description="Polar residues" evidence="1">
    <location>
        <begin position="759"/>
        <end position="768"/>
    </location>
</feature>
<feature type="compositionally biased region" description="Basic and acidic residues" evidence="1">
    <location>
        <begin position="32"/>
        <end position="41"/>
    </location>
</feature>
<feature type="compositionally biased region" description="Polar residues" evidence="1">
    <location>
        <begin position="370"/>
        <end position="391"/>
    </location>
</feature>
<dbReference type="OrthoDB" id="2290221at2759"/>
<dbReference type="Proteomes" id="UP000054560">
    <property type="component" value="Unassembled WGS sequence"/>
</dbReference>
<sequence length="785" mass="86044">MEAMEIIDDPPMSRTSSRKRAKDKFKRAVTKLSDRAERTESYSESDTVSTLSSLSSTLAATRVNSNSRRFHRRKLTSAFGAAGRFSMNGENQGHARPSFFNRGIGQGYAASEIDEPQVVTQRTLNVDPDIIAVREAIIALFQKQARPEQHMNINNSSSLTGNASSGLKVHPVEDEMRRASSGAKVLATTNALDNVAAMNERLTRLEGKYDLVCLVECLHQMFMRGMIVLRQQLKDTSGLEFILSFRSIWVWFYTHTLNDIAAMFCTSQNIISPYIRPMALSEFRDHILVNRHIRPQLEEQIKTGPDFIPGEVSQMLLILLSRTYLEPAESRAAVRELLRLLVENVDEGGVDELELAIHATNALELHSPGSDVSRQSSGLAGSGTSPAQRVNSGVADRDLNTGTLADGNPDAWVFTFSDRDEDRVPLETESCAESLVQGDGFSNVPEDVIMILQRDGPTAENKRKDLQDADLKLASLVLNGNMAVERTMSTPVQSPRKLTPAFPFPSTNSKSPPVIGAGYIKPSVFPQRQCSHKGTRDTATGLAIQRALSANIASSQIHSCEGGEGVTTSHLPSLKSVQGPIGPVNLRRGHIEPADAHRNFVDLDKMNRSRSNSVLEAGTRFLRLRKGSASSKSSSEKVKATREVSLEDPRNTREGSRFCSATTSAFQRSNTTKNNLSENDMLSYDRVDRNGRQAPRGSDSDVLCEAKNEDIVGDLMGNINGRRSIETLEKYRQPTLADVLGKKGKSEEGTEGQGAFRASFTSAVTQTDDPGHVGKAMLAEECVST</sequence>
<protein>
    <submittedName>
        <fullName evidence="2">Uncharacterized protein</fullName>
    </submittedName>
</protein>
<dbReference type="EMBL" id="KQ242899">
    <property type="protein sequence ID" value="KNC76956.1"/>
    <property type="molecule type" value="Genomic_DNA"/>
</dbReference>